<dbReference type="GO" id="GO:0008236">
    <property type="term" value="F:serine-type peptidase activity"/>
    <property type="evidence" value="ECO:0007669"/>
    <property type="project" value="UniProtKB-KW"/>
</dbReference>
<name>E4XRL7_OIKDI</name>
<protein>
    <submittedName>
        <fullName evidence="4">Uncharacterized protein</fullName>
    </submittedName>
</protein>
<dbReference type="Gene3D" id="3.40.50.1820">
    <property type="entry name" value="alpha/beta hydrolase"/>
    <property type="match status" value="1"/>
</dbReference>
<dbReference type="Gene3D" id="2.140.10.30">
    <property type="entry name" value="Dipeptidylpeptidase IV, N-terminal domain"/>
    <property type="match status" value="1"/>
</dbReference>
<dbReference type="InterPro" id="IPR029058">
    <property type="entry name" value="AB_hydrolase_fold"/>
</dbReference>
<dbReference type="GO" id="GO:0004177">
    <property type="term" value="F:aminopeptidase activity"/>
    <property type="evidence" value="ECO:0007669"/>
    <property type="project" value="UniProtKB-KW"/>
</dbReference>
<evidence type="ECO:0000256" key="2">
    <source>
        <dbReference type="ARBA" id="ARBA00022825"/>
    </source>
</evidence>
<keyword evidence="3" id="KW-0325">Glycoprotein</keyword>
<dbReference type="InParanoid" id="E4XRL7"/>
<dbReference type="GO" id="GO:0005886">
    <property type="term" value="C:plasma membrane"/>
    <property type="evidence" value="ECO:0007669"/>
    <property type="project" value="TreeGrafter"/>
</dbReference>
<keyword evidence="1" id="KW-0031">Aminopeptidase</keyword>
<proteinExistence type="predicted"/>
<keyword evidence="1" id="KW-0645">Protease</keyword>
<accession>E4XRL7</accession>
<evidence type="ECO:0000256" key="1">
    <source>
        <dbReference type="ARBA" id="ARBA00022438"/>
    </source>
</evidence>
<keyword evidence="2" id="KW-0720">Serine protease</keyword>
<dbReference type="InterPro" id="IPR050278">
    <property type="entry name" value="Serine_Prot_S9B/DPPIV"/>
</dbReference>
<evidence type="ECO:0000313" key="5">
    <source>
        <dbReference type="Proteomes" id="UP000001307"/>
    </source>
</evidence>
<dbReference type="Proteomes" id="UP000001307">
    <property type="component" value="Unassembled WGS sequence"/>
</dbReference>
<evidence type="ECO:0000313" key="4">
    <source>
        <dbReference type="EMBL" id="CBY12433.1"/>
    </source>
</evidence>
<keyword evidence="5" id="KW-1185">Reference proteome</keyword>
<organism evidence="4">
    <name type="scientific">Oikopleura dioica</name>
    <name type="common">Tunicate</name>
    <dbReference type="NCBI Taxonomy" id="34765"/>
    <lineage>
        <taxon>Eukaryota</taxon>
        <taxon>Metazoa</taxon>
        <taxon>Chordata</taxon>
        <taxon>Tunicata</taxon>
        <taxon>Appendicularia</taxon>
        <taxon>Copelata</taxon>
        <taxon>Oikopleuridae</taxon>
        <taxon>Oikopleura</taxon>
    </lineage>
</organism>
<gene>
    <name evidence="4" type="ORF">GSOID_T00001804001</name>
</gene>
<dbReference type="AlphaFoldDB" id="E4XRL7"/>
<dbReference type="GO" id="GO:0006508">
    <property type="term" value="P:proteolysis"/>
    <property type="evidence" value="ECO:0007669"/>
    <property type="project" value="TreeGrafter"/>
</dbReference>
<dbReference type="PANTHER" id="PTHR11731">
    <property type="entry name" value="PROTEASE FAMILY S9B,C DIPEPTIDYL-PEPTIDASE IV-RELATED"/>
    <property type="match status" value="1"/>
</dbReference>
<dbReference type="EMBL" id="FN653121">
    <property type="protein sequence ID" value="CBY12433.1"/>
    <property type="molecule type" value="Genomic_DNA"/>
</dbReference>
<keyword evidence="1" id="KW-0378">Hydrolase</keyword>
<dbReference type="GO" id="GO:0008239">
    <property type="term" value="F:dipeptidyl-peptidase activity"/>
    <property type="evidence" value="ECO:0007669"/>
    <property type="project" value="TreeGrafter"/>
</dbReference>
<sequence length="905" mass="102939">MKNKLDYEVFDLSSSSSQLKSSIANDKSQVSWAEFASSSGSSIIFKREKGGLVYKQSIRGEEIILSTSKFAAISPDVISKHVFDDKESREKGENEVFYPKKRDELPKTVLKVANLKKFTNSDDVLVLEPTSTSVAYLMSLLWLTEEEFIALWSDSSRRLSIYERCFVTRGSCEQIYKSEETSCGLSSTALNQLVKISDTKIATLKRGKIVKNSKSMKFILPFAIDIEAKPASAAISAFPHSAFNSSTEYSENYVDMFGADSLNFVYFRRRLGQRVHLFKQSQSTEAQCLSCPRETDASNDLCDNFDVNCCVDMTLCLVKCLYVNKTMVPFSYLIDSPTELDDWTFQPNNDTFEMVENNSAFAHKMNLTTRKTFEVLFGSEKIGEEFVYYKLTRPRTLAPARFPLLVFIPSDGNVQSERIFSLGMAEYFASKYKLSVMQIDGVGSELESVENFCVRNEEISSASSTKKINQIDSFLNKLTSLDGLANKNLMAGLDLTLNKTAFFGFENGANLALLAASIASYSVNCTLGLSLLPDFENYVSPASSKMMMSSNLREEILKENFKKLKLISPLDDGKLLSRGNIIFQDYISPIDAIAIDEKFGLQNDMSLKLLRGNSQSLLKSDYWVTMRLCTDRDRSPKIVNQAWGRVNSLEMRIDDNAPFVLTHPVNLKIEDDMTARFDGDIDSASTVSFLYTDNDILCIEKLQIRSLKSDAKFNIIQDYDPYAWDPTFEKQGWTSLTEKKISYWAKSCEPDSRYLTKTAPFAQSCHDSHYDGDGFSILVRLPRDMERGSFQVWNMNFWNFYEGPNGEFDVLLHSKFWNKKDRTDPHSFLIVAERLSSPEFPSLLFWDNRQKRHHCFQENMMRGGRFEDGEDPIQTMVATSNRDDRTSEDIVKIVINRGSIQRVRH</sequence>
<dbReference type="PANTHER" id="PTHR11731:SF200">
    <property type="entry name" value="DIPEPTIDYL PEPTIDASE 10, ISOFORM B"/>
    <property type="match status" value="1"/>
</dbReference>
<reference evidence="4" key="1">
    <citation type="journal article" date="2010" name="Science">
        <title>Plasticity of animal genome architecture unmasked by rapid evolution of a pelagic tunicate.</title>
        <authorList>
            <person name="Denoeud F."/>
            <person name="Henriet S."/>
            <person name="Mungpakdee S."/>
            <person name="Aury J.M."/>
            <person name="Da Silva C."/>
            <person name="Brinkmann H."/>
            <person name="Mikhaleva J."/>
            <person name="Olsen L.C."/>
            <person name="Jubin C."/>
            <person name="Canestro C."/>
            <person name="Bouquet J.M."/>
            <person name="Danks G."/>
            <person name="Poulain J."/>
            <person name="Campsteijn C."/>
            <person name="Adamski M."/>
            <person name="Cross I."/>
            <person name="Yadetie F."/>
            <person name="Muffato M."/>
            <person name="Louis A."/>
            <person name="Butcher S."/>
            <person name="Tsagkogeorga G."/>
            <person name="Konrad A."/>
            <person name="Singh S."/>
            <person name="Jensen M.F."/>
            <person name="Cong E.H."/>
            <person name="Eikeseth-Otteraa H."/>
            <person name="Noel B."/>
            <person name="Anthouard V."/>
            <person name="Porcel B.M."/>
            <person name="Kachouri-Lafond R."/>
            <person name="Nishino A."/>
            <person name="Ugolini M."/>
            <person name="Chourrout P."/>
            <person name="Nishida H."/>
            <person name="Aasland R."/>
            <person name="Huzurbazar S."/>
            <person name="Westhof E."/>
            <person name="Delsuc F."/>
            <person name="Lehrach H."/>
            <person name="Reinhardt R."/>
            <person name="Weissenbach J."/>
            <person name="Roy S.W."/>
            <person name="Artiguenave F."/>
            <person name="Postlethwait J.H."/>
            <person name="Manak J.R."/>
            <person name="Thompson E.M."/>
            <person name="Jaillon O."/>
            <person name="Du Pasquier L."/>
            <person name="Boudinot P."/>
            <person name="Liberles D.A."/>
            <person name="Volff J.N."/>
            <person name="Philippe H."/>
            <person name="Lenhard B."/>
            <person name="Roest Crollius H."/>
            <person name="Wincker P."/>
            <person name="Chourrout D."/>
        </authorList>
    </citation>
    <scope>NUCLEOTIDE SEQUENCE [LARGE SCALE GENOMIC DNA]</scope>
</reference>
<evidence type="ECO:0000256" key="3">
    <source>
        <dbReference type="ARBA" id="ARBA00023180"/>
    </source>
</evidence>